<keyword evidence="9" id="KW-1185">Reference proteome</keyword>
<proteinExistence type="inferred from homology"/>
<dbReference type="InterPro" id="IPR001839">
    <property type="entry name" value="TGF-b_C"/>
</dbReference>
<dbReference type="PANTHER" id="PTHR11848:SF262">
    <property type="entry name" value="LD29161P"/>
    <property type="match status" value="1"/>
</dbReference>
<evidence type="ECO:0000256" key="2">
    <source>
        <dbReference type="ARBA" id="ARBA00006656"/>
    </source>
</evidence>
<keyword evidence="3" id="KW-0964">Secreted</keyword>
<dbReference type="SUPFAM" id="SSF57501">
    <property type="entry name" value="Cystine-knot cytokines"/>
    <property type="match status" value="1"/>
</dbReference>
<dbReference type="GO" id="GO:0008083">
    <property type="term" value="F:growth factor activity"/>
    <property type="evidence" value="ECO:0007669"/>
    <property type="project" value="UniProtKB-KW"/>
</dbReference>
<comment type="similarity">
    <text evidence="2 6">Belongs to the TGF-beta family.</text>
</comment>
<protein>
    <recommendedName>
        <fullName evidence="7">TGF-beta family profile domain-containing protein</fullName>
    </recommendedName>
</protein>
<dbReference type="OrthoDB" id="5948587at2759"/>
<comment type="subcellular location">
    <subcellularLocation>
        <location evidence="1">Secreted</location>
    </subcellularLocation>
</comment>
<name>A0A9P0CKE3_9CUCU</name>
<dbReference type="AlphaFoldDB" id="A0A9P0CKE3"/>
<dbReference type="SMART" id="SM00204">
    <property type="entry name" value="TGFB"/>
    <property type="match status" value="1"/>
</dbReference>
<dbReference type="InterPro" id="IPR017948">
    <property type="entry name" value="TGFb_CS"/>
</dbReference>
<evidence type="ECO:0000313" key="9">
    <source>
        <dbReference type="Proteomes" id="UP001153636"/>
    </source>
</evidence>
<gene>
    <name evidence="8" type="ORF">PSYICH_LOCUS4823</name>
</gene>
<dbReference type="InterPro" id="IPR001111">
    <property type="entry name" value="TGF-b_propeptide"/>
</dbReference>
<evidence type="ECO:0000259" key="7">
    <source>
        <dbReference type="SMART" id="SM00204"/>
    </source>
</evidence>
<dbReference type="Pfam" id="PF00688">
    <property type="entry name" value="TGFb_propeptide"/>
    <property type="match status" value="1"/>
</dbReference>
<dbReference type="EMBL" id="OV651827">
    <property type="protein sequence ID" value="CAH1103799.1"/>
    <property type="molecule type" value="Genomic_DNA"/>
</dbReference>
<evidence type="ECO:0000256" key="4">
    <source>
        <dbReference type="ARBA" id="ARBA00023030"/>
    </source>
</evidence>
<dbReference type="PROSITE" id="PS00250">
    <property type="entry name" value="TGF_BETA_1"/>
    <property type="match status" value="1"/>
</dbReference>
<evidence type="ECO:0000256" key="1">
    <source>
        <dbReference type="ARBA" id="ARBA00004613"/>
    </source>
</evidence>
<evidence type="ECO:0000256" key="6">
    <source>
        <dbReference type="RuleBase" id="RU000354"/>
    </source>
</evidence>
<accession>A0A9P0CKE3</accession>
<dbReference type="Gene3D" id="2.60.120.970">
    <property type="match status" value="1"/>
</dbReference>
<organism evidence="8 9">
    <name type="scientific">Psylliodes chrysocephalus</name>
    <dbReference type="NCBI Taxonomy" id="3402493"/>
    <lineage>
        <taxon>Eukaryota</taxon>
        <taxon>Metazoa</taxon>
        <taxon>Ecdysozoa</taxon>
        <taxon>Arthropoda</taxon>
        <taxon>Hexapoda</taxon>
        <taxon>Insecta</taxon>
        <taxon>Pterygota</taxon>
        <taxon>Neoptera</taxon>
        <taxon>Endopterygota</taxon>
        <taxon>Coleoptera</taxon>
        <taxon>Polyphaga</taxon>
        <taxon>Cucujiformia</taxon>
        <taxon>Chrysomeloidea</taxon>
        <taxon>Chrysomelidae</taxon>
        <taxon>Galerucinae</taxon>
        <taxon>Alticini</taxon>
        <taxon>Psylliodes</taxon>
    </lineage>
</organism>
<evidence type="ECO:0000256" key="5">
    <source>
        <dbReference type="ARBA" id="ARBA00023157"/>
    </source>
</evidence>
<dbReference type="InterPro" id="IPR015615">
    <property type="entry name" value="TGF-beta-rel"/>
</dbReference>
<feature type="domain" description="TGF-beta family profile" evidence="7">
    <location>
        <begin position="495"/>
        <end position="588"/>
    </location>
</feature>
<keyword evidence="4 6" id="KW-0339">Growth factor</keyword>
<dbReference type="Gene3D" id="2.10.90.10">
    <property type="entry name" value="Cystine-knot cytokines"/>
    <property type="match status" value="1"/>
</dbReference>
<dbReference type="Pfam" id="PF00019">
    <property type="entry name" value="TGF_beta"/>
    <property type="match status" value="1"/>
</dbReference>
<reference evidence="8" key="1">
    <citation type="submission" date="2022-01" db="EMBL/GenBank/DDBJ databases">
        <authorList>
            <person name="King R."/>
        </authorList>
    </citation>
    <scope>NUCLEOTIDE SEQUENCE</scope>
</reference>
<dbReference type="GO" id="GO:0005615">
    <property type="term" value="C:extracellular space"/>
    <property type="evidence" value="ECO:0007669"/>
    <property type="project" value="TreeGrafter"/>
</dbReference>
<evidence type="ECO:0000313" key="8">
    <source>
        <dbReference type="EMBL" id="CAH1103799.1"/>
    </source>
</evidence>
<evidence type="ECO:0000256" key="3">
    <source>
        <dbReference type="ARBA" id="ARBA00022525"/>
    </source>
</evidence>
<dbReference type="PANTHER" id="PTHR11848">
    <property type="entry name" value="TGF-BETA FAMILY"/>
    <property type="match status" value="1"/>
</dbReference>
<sequence length="588" mass="69131">MLKNIGKYWKILENIGTYWKILENIGKYWKMLENIEKYWKILENIGKYWKILENIGKYWKILENIGKYWKILENIGKYWKILENIGKYWKILENIGKYWKILENIGKYWKILENIGKYWKILENIGKYWKMLENIGKCWRILKKQKQSVKLNYINPRLRHKGRDILHFSFTDSITKYQVSNATLFIFIKGTDRRPRHDVILEIFKVKKIADHTEPASFDLVYAKKILQPTGKGEWVQIDLSETVSEWFKSPKDNHGFVVNATVNGKKVAVTDVHVDEGKKGSIMSPYDKHGQHSSRPNKISEEIIAQIEEHIQSFPTRISHYNREDNQKRYFLSDELNIAEIFGHPRSDTCQKCDRLNNATAAEENAETKTHLETEKLILLQKAKVFYAKLREYTNLAREDESVDVLYFDYQQNLPLPHISLGDAFYKRQLWEYTFCIHSTKKKEATFYMYDELTAKKGCNGVVPFVQISTIEAKRRTRRNIGRDCDEESNETICCRYPLIVDFEAIGLDFIIAPKRYDAYMCAGECPYVTLQRFPHTHLKQVAKPASQPPCCTPRKLGSISMLYFDNHLNVVYGSLPGMVVERCGCL</sequence>
<dbReference type="Proteomes" id="UP001153636">
    <property type="component" value="Chromosome 15"/>
</dbReference>
<keyword evidence="5" id="KW-1015">Disulfide bond</keyword>
<dbReference type="GO" id="GO:0005125">
    <property type="term" value="F:cytokine activity"/>
    <property type="evidence" value="ECO:0007669"/>
    <property type="project" value="TreeGrafter"/>
</dbReference>
<dbReference type="InterPro" id="IPR029034">
    <property type="entry name" value="Cystine-knot_cytokine"/>
</dbReference>
<dbReference type="CDD" id="cd13751">
    <property type="entry name" value="TGF_beta_GDF8_like"/>
    <property type="match status" value="1"/>
</dbReference>